<reference evidence="2" key="1">
    <citation type="submission" date="2023-07" db="EMBL/GenBank/DDBJ databases">
        <authorList>
            <consortium name="AG Swart"/>
            <person name="Singh M."/>
            <person name="Singh A."/>
            <person name="Seah K."/>
            <person name="Emmerich C."/>
        </authorList>
    </citation>
    <scope>NUCLEOTIDE SEQUENCE</scope>
    <source>
        <strain evidence="2">DP1</strain>
    </source>
</reference>
<evidence type="ECO:0000256" key="1">
    <source>
        <dbReference type="SAM" id="MobiDB-lite"/>
    </source>
</evidence>
<keyword evidence="3" id="KW-1185">Reference proteome</keyword>
<feature type="compositionally biased region" description="Acidic residues" evidence="1">
    <location>
        <begin position="338"/>
        <end position="353"/>
    </location>
</feature>
<dbReference type="Proteomes" id="UP001295684">
    <property type="component" value="Unassembled WGS sequence"/>
</dbReference>
<accession>A0AAD1U853</accession>
<feature type="compositionally biased region" description="Polar residues" evidence="1">
    <location>
        <begin position="309"/>
        <end position="328"/>
    </location>
</feature>
<sequence length="505" mass="59443">MSEAKYFKIDQGIYIRYYEGRRIETLEEAPNIGIDKDGNVKDYCSLEAIFDSNERCWIFRVQAESILIVETKLPLNKNCSFDTEENIITWYDEKHAHTNHAFILPCYISDKDFVQKMKIFEKAYQEVPIDLSHLQPEGMHSDFFLESPITAFAESNSEYDYQSEFPDEDKPSIIEKQLRQVAIRGNGYHAMKFKMAKHSFADKTVEFTLHTEELIPPGEFIKEAVLINHEHDMAFTVKDKPFVLYIYNFLTKKIKERDFKYEILHIYAIKRQRVIKTANTLPKRLDEVSKEDGDDTNTSRSLKKERNAKQTQDNTSQESPEATINVIINRSRKNKEMNEEEKEEDAIKEEEEKEDSRPNNIDKIEIVKWDLNTFIPKMHYALTSEFIGLDEDKNKIFKLPPCEIFCDKLSEQKEKVFFKATDSDLRLDWQSKRKSELGNTHEVLVTKNKLVDRVQEFSKPKFVYVNEDESFIICAIDNKVVKFSVDNIMKKKLNYDEYLFIKVSS</sequence>
<name>A0AAD1U853_EUPCR</name>
<comment type="caution">
    <text evidence="2">The sequence shown here is derived from an EMBL/GenBank/DDBJ whole genome shotgun (WGS) entry which is preliminary data.</text>
</comment>
<dbReference type="EMBL" id="CAMPGE010004873">
    <property type="protein sequence ID" value="CAI2363723.1"/>
    <property type="molecule type" value="Genomic_DNA"/>
</dbReference>
<evidence type="ECO:0000313" key="3">
    <source>
        <dbReference type="Proteomes" id="UP001295684"/>
    </source>
</evidence>
<evidence type="ECO:0000313" key="2">
    <source>
        <dbReference type="EMBL" id="CAI2363723.1"/>
    </source>
</evidence>
<proteinExistence type="predicted"/>
<dbReference type="AlphaFoldDB" id="A0AAD1U853"/>
<organism evidence="2 3">
    <name type="scientific">Euplotes crassus</name>
    <dbReference type="NCBI Taxonomy" id="5936"/>
    <lineage>
        <taxon>Eukaryota</taxon>
        <taxon>Sar</taxon>
        <taxon>Alveolata</taxon>
        <taxon>Ciliophora</taxon>
        <taxon>Intramacronucleata</taxon>
        <taxon>Spirotrichea</taxon>
        <taxon>Hypotrichia</taxon>
        <taxon>Euplotida</taxon>
        <taxon>Euplotidae</taxon>
        <taxon>Moneuplotes</taxon>
    </lineage>
</organism>
<feature type="region of interest" description="Disordered" evidence="1">
    <location>
        <begin position="286"/>
        <end position="357"/>
    </location>
</feature>
<protein>
    <submittedName>
        <fullName evidence="2">Uncharacterized protein</fullName>
    </submittedName>
</protein>
<gene>
    <name evidence="2" type="ORF">ECRASSUSDP1_LOCUS5060</name>
</gene>